<dbReference type="PROSITE" id="PS50093">
    <property type="entry name" value="PKD"/>
    <property type="match status" value="1"/>
</dbReference>
<accession>A0ABQ5PZN3</accession>
<feature type="region of interest" description="Disordered" evidence="1">
    <location>
        <begin position="2126"/>
        <end position="2153"/>
    </location>
</feature>
<sequence>MIVLETMRPMLRRALLVGALGMAIGIWSPMRAQDISSSADASGSSTPSASYSISMTLGSVDAVSGSINLSVPLGPTLPGRIPAGFKWTYDSMDPMQSRVGGAYLPVVWPASFDISYGIGANTRALVLGAKYEFLRAAVPTGGIPSDETFQAWMTARGVDLGSADANAYFTANGGDDSVPPMFEIVAKQPSADGTKWYIQSDWIVKIPHNRLDGTYTTYKVAKRQVVLDGGLAVWTKDGLSAEFTNRFGDHVSFVVASDPANLQTTYTLQDILNPGNTLTMVLKTGSAMSPFGSWDFQVQQANNSTLTVTNPFGLPKVVMGGLARLGQAWVYPGPGLRGASSNGERGFTPTSLTETADNGEVAATSWTWQTETSQDSKCQDPYDPTQFIECMLPSPCMYLHTINHPNGLTESITIGDGLNLSSAAFSGSLWVGYRPGIPMTQIVANEKPNPTQGSAAWRVCRTDGVTGETFLIVRKSPTISQPGGGGPYTWVNTAHETWVLKYPTSSPGSTSKYRGVHLIHPSATADIRQNASSPQAFLFATSAILAKESIHGVGGPTDLSTSSWAFPPNFDPASTSYIRDSVTVFDGWDVRSWANPSGSLSVAQPLTATPLRVKTDTDKLPSRVQIAGLPNVPGARDDWGPTQTDEYALPWSGSLSTVDPNQTASWSGTVSLPSSGVHRTGTIQRSWNSALLALQISQDHKTLQVPSGSGAARYVSSVDTSSLAVSLSPQASADFGITTNTYSTSGSTQGLLTQVSAQRGGYTATETRDYQVAGPNGLLLPLVGSVTKTLSGPNGLAPANLDDPSVKAGTDYTYTNDNFHRLASQFDKTTGTGITYDAFDSFGRVTQKTEKPLGIVTTSSYDDWGRLQTETHAYGTSKAVTTSYTYDPNGLWTRKTVTSAEGVAMTIFTELDAFARVKTIHTLKGGGTEVATQTFQYDEWGQKKAMSPVLKTGATPYGNTTYSYDDRGQLVQTTDPKGNVLSRTPTDSTGLASYPAWRTQTVDGVPLTGIWTTFTDDRGYSRGEVYDLLGQKVAVVDQNGHVSTYAYDQDGHLLQTNQGGQLRSYVYNAMGWMTQRIEPEEGLTSYPEVDPYTGAPNFNIYGLPRAAQMKGSGTGVAVTMTTTLNHFNLLATTSSTDGVITSSRSFGYDSLHRLSSFTDVQPNGTLTEIYGYDEVSRPTTKTVSDGIQSFTVSQTLDSLGRVTSLTYPSGGGRAPQLAVIDGDDQGRPSSIRLDGSLRARASYDQVSGSSDTTTIIYGNGNSTSSTLEKGDLVRTDYTALPTSGLFPTGSEANAMAWTPGGLMTDRGADHFDYDGLQRLVHSKVVGIWGEVTDQWFAYDRWGNRAAEDWTYVASGASPSSKPDEVLAYAATYDARNRLTESVAALIPGSWRGGAGQGTQNGSLLTGASYDALGRLSSIFAVPNNQAQKASSWSYDPSGRVISETVEGATSTYLLDGEGLRFKRMRSDGSIQYTVYGFNREPLTVFVKTPTVITTVQARTLAATSTTKKRLKTAQALIGGDPVGAYIDGPDVGTTLYVGQAVSFTGTSDFGYSFSWTFGDGTTATGAFPIKTYTTAGTYTVTLRVAAISGYIGSSATRSFTVAVAKPVISSFTATPTTIALGASSTLVWSVTGATSLSLDNGIGSATGTTNRAVNPSVSTTFTLSATNAGGTVTAIVTVTVVQPPTLTSFYANPANIYQGDGSTLFWTVSGATSLSLDNGIGAVSGSSRPVSPSATTTYTLTATNTLNGVSVSRTAMATVYVSPRPTVPNIDGFTADATTIAAGSGTTLRWSVSNSVGAVNVFITNVGTVAQSGSQWITPAGTTTYTLTATNSLDATKSVSRDVTVSVVNRPVITFSANPGAVNVGSSSTLNWSVTNSPTSVSIDQGIGGVGASGSTSVSPGATTTYTLTASNLAGTVTATTTVSVTQKPVIVSFQPTSSQINQGSSTTLTWTTQGATSLTVNGASVPGTSLLVSPTTTTSYTLVATNAAGTDSRTTTITVVIPESFLWNKTMIYGFGQELAEEQAGQGTVYIQSDYVGSPSILSDATGRVIGRQKALPFGERYGQSGTKSIRRYTNHEDQDGSPVYMQARMYLPTYGKFAQVDPAYDQVKDDPETWNLYNYVTNNPVTHTDPDGREASQTSTGSPGDASTNNKTIVAGPDQVVITAHDPNTGQKVVIVMTQAQYKAAGSPGVGGTVAPGAGVVAAPVGTSQAANNQMPSTKTGGGAQTKVEYAKEVPKEVKAALEAIAGYLNDGTTWKSVGGMRTPAQNKATKGAKGSDHVALKEEEGKKGAEDGHWMKDGKNVDKAVYEKIKTDGLYLGDGIQAIFHPGNSAHLEHFHLGFSDKRSDTVYTKETGPNKYTPEKRLITILGEEND</sequence>
<dbReference type="InterPro" id="IPR006530">
    <property type="entry name" value="YD"/>
</dbReference>
<dbReference type="Pfam" id="PF05593">
    <property type="entry name" value="RHS_repeat"/>
    <property type="match status" value="1"/>
</dbReference>
<feature type="compositionally biased region" description="Polar residues" evidence="1">
    <location>
        <begin position="2137"/>
        <end position="2153"/>
    </location>
</feature>
<dbReference type="Gene3D" id="2.180.10.10">
    <property type="entry name" value="RHS repeat-associated core"/>
    <property type="match status" value="3"/>
</dbReference>
<evidence type="ECO:0000313" key="3">
    <source>
        <dbReference type="EMBL" id="GLH67738.1"/>
    </source>
</evidence>
<feature type="compositionally biased region" description="Basic and acidic residues" evidence="1">
    <location>
        <begin position="2276"/>
        <end position="2297"/>
    </location>
</feature>
<dbReference type="InterPro" id="IPR022409">
    <property type="entry name" value="PKD/Chitinase_dom"/>
</dbReference>
<dbReference type="CDD" id="cd00146">
    <property type="entry name" value="PKD"/>
    <property type="match status" value="1"/>
</dbReference>
<proteinExistence type="predicted"/>
<dbReference type="Pfam" id="PF18911">
    <property type="entry name" value="PKD_4"/>
    <property type="match status" value="1"/>
</dbReference>
<comment type="caution">
    <text evidence="3">The sequence shown here is derived from an EMBL/GenBank/DDBJ whole genome shotgun (WGS) entry which is preliminary data.</text>
</comment>
<dbReference type="PANTHER" id="PTHR32305">
    <property type="match status" value="1"/>
</dbReference>
<dbReference type="SUPFAM" id="SSF49299">
    <property type="entry name" value="PKD domain"/>
    <property type="match status" value="1"/>
</dbReference>
<dbReference type="NCBIfam" id="TIGR03696">
    <property type="entry name" value="Rhs_assc_core"/>
    <property type="match status" value="1"/>
</dbReference>
<protein>
    <recommendedName>
        <fullName evidence="2">PKD domain-containing protein</fullName>
    </recommendedName>
</protein>
<dbReference type="EMBL" id="BSDC01000002">
    <property type="protein sequence ID" value="GLH67738.1"/>
    <property type="molecule type" value="Genomic_DNA"/>
</dbReference>
<dbReference type="InterPro" id="IPR013783">
    <property type="entry name" value="Ig-like_fold"/>
</dbReference>
<organism evidence="3 4">
    <name type="scientific">Geothrix edaphica</name>
    <dbReference type="NCBI Taxonomy" id="2927976"/>
    <lineage>
        <taxon>Bacteria</taxon>
        <taxon>Pseudomonadati</taxon>
        <taxon>Acidobacteriota</taxon>
        <taxon>Holophagae</taxon>
        <taxon>Holophagales</taxon>
        <taxon>Holophagaceae</taxon>
        <taxon>Geothrix</taxon>
    </lineage>
</organism>
<dbReference type="InterPro" id="IPR031325">
    <property type="entry name" value="RHS_repeat"/>
</dbReference>
<evidence type="ECO:0000256" key="1">
    <source>
        <dbReference type="SAM" id="MobiDB-lite"/>
    </source>
</evidence>
<feature type="domain" description="PKD" evidence="2">
    <location>
        <begin position="1544"/>
        <end position="1606"/>
    </location>
</feature>
<evidence type="ECO:0000259" key="2">
    <source>
        <dbReference type="PROSITE" id="PS50093"/>
    </source>
</evidence>
<name>A0ABQ5PZN3_9BACT</name>
<dbReference type="InterPro" id="IPR000601">
    <property type="entry name" value="PKD_dom"/>
</dbReference>
<dbReference type="Proteomes" id="UP001165044">
    <property type="component" value="Unassembled WGS sequence"/>
</dbReference>
<gene>
    <name evidence="3" type="ORF">GETHED_21020</name>
</gene>
<evidence type="ECO:0000313" key="4">
    <source>
        <dbReference type="Proteomes" id="UP001165044"/>
    </source>
</evidence>
<keyword evidence="4" id="KW-1185">Reference proteome</keyword>
<dbReference type="NCBIfam" id="TIGR01643">
    <property type="entry name" value="YD_repeat_2x"/>
    <property type="match status" value="1"/>
</dbReference>
<reference evidence="3" key="1">
    <citation type="journal article" date="2023" name="Antonie Van Leeuwenhoek">
        <title>Mesoterricola silvestris gen. nov., sp. nov., Mesoterricola sediminis sp. nov., Geothrix oryzae sp. nov., Geothrix edaphica sp. nov., Geothrix rubra sp. nov., and Geothrix limicola sp. nov., six novel members of Acidobacteriota isolated from soils.</title>
        <authorList>
            <person name="Itoh H."/>
            <person name="Sugisawa Y."/>
            <person name="Mise K."/>
            <person name="Xu Z."/>
            <person name="Kuniyasu M."/>
            <person name="Ushijima N."/>
            <person name="Kawano K."/>
            <person name="Kobayashi E."/>
            <person name="Shiratori Y."/>
            <person name="Masuda Y."/>
            <person name="Senoo K."/>
        </authorList>
    </citation>
    <scope>NUCLEOTIDE SEQUENCE</scope>
    <source>
        <strain evidence="3">Red802</strain>
    </source>
</reference>
<feature type="region of interest" description="Disordered" evidence="1">
    <location>
        <begin position="2267"/>
        <end position="2297"/>
    </location>
</feature>
<dbReference type="PANTHER" id="PTHR32305:SF15">
    <property type="entry name" value="PROTEIN RHSA-RELATED"/>
    <property type="match status" value="1"/>
</dbReference>
<dbReference type="InterPro" id="IPR022385">
    <property type="entry name" value="Rhs_assc_core"/>
</dbReference>
<dbReference type="InterPro" id="IPR050708">
    <property type="entry name" value="T6SS_VgrG/RHS"/>
</dbReference>
<dbReference type="SMART" id="SM00089">
    <property type="entry name" value="PKD"/>
    <property type="match status" value="3"/>
</dbReference>
<dbReference type="Gene3D" id="2.60.40.10">
    <property type="entry name" value="Immunoglobulins"/>
    <property type="match status" value="1"/>
</dbReference>
<dbReference type="InterPro" id="IPR035986">
    <property type="entry name" value="PKD_dom_sf"/>
</dbReference>